<dbReference type="EMBL" id="GEZM01089039">
    <property type="protein sequence ID" value="JAV57748.1"/>
    <property type="molecule type" value="Transcribed_RNA"/>
</dbReference>
<dbReference type="OrthoDB" id="6575879at2759"/>
<dbReference type="Pfam" id="PF00650">
    <property type="entry name" value="CRAL_TRIO"/>
    <property type="match status" value="1"/>
</dbReference>
<dbReference type="EMBL" id="GEZM01089040">
    <property type="protein sequence ID" value="JAV57745.1"/>
    <property type="molecule type" value="Transcribed_RNA"/>
</dbReference>
<dbReference type="Gene3D" id="3.40.525.10">
    <property type="entry name" value="CRAL-TRIO lipid binding domain"/>
    <property type="match status" value="1"/>
</dbReference>
<protein>
    <recommendedName>
        <fullName evidence="1">CRAL-TRIO domain-containing protein</fullName>
    </recommendedName>
</protein>
<dbReference type="SMART" id="SM00516">
    <property type="entry name" value="SEC14"/>
    <property type="match status" value="1"/>
</dbReference>
<dbReference type="InterPro" id="IPR036865">
    <property type="entry name" value="CRAL-TRIO_dom_sf"/>
</dbReference>
<dbReference type="RefSeq" id="XP_031342872.1">
    <property type="nucleotide sequence ID" value="XM_031487012.1"/>
</dbReference>
<dbReference type="PRINTS" id="PR00180">
    <property type="entry name" value="CRETINALDHBP"/>
</dbReference>
<dbReference type="SUPFAM" id="SSF46938">
    <property type="entry name" value="CRAL/TRIO N-terminal domain"/>
    <property type="match status" value="1"/>
</dbReference>
<organism evidence="2">
    <name type="scientific">Photinus pyralis</name>
    <name type="common">Common eastern firefly</name>
    <name type="synonym">Lampyris pyralis</name>
    <dbReference type="NCBI Taxonomy" id="7054"/>
    <lineage>
        <taxon>Eukaryota</taxon>
        <taxon>Metazoa</taxon>
        <taxon>Ecdysozoa</taxon>
        <taxon>Arthropoda</taxon>
        <taxon>Hexapoda</taxon>
        <taxon>Insecta</taxon>
        <taxon>Pterygota</taxon>
        <taxon>Neoptera</taxon>
        <taxon>Endopterygota</taxon>
        <taxon>Coleoptera</taxon>
        <taxon>Polyphaga</taxon>
        <taxon>Elateriformia</taxon>
        <taxon>Elateroidea</taxon>
        <taxon>Lampyridae</taxon>
        <taxon>Lampyrinae</taxon>
        <taxon>Photinus</taxon>
    </lineage>
</organism>
<feature type="domain" description="CRAL-TRIO" evidence="1">
    <location>
        <begin position="87"/>
        <end position="251"/>
    </location>
</feature>
<dbReference type="PROSITE" id="PS50191">
    <property type="entry name" value="CRAL_TRIO"/>
    <property type="match status" value="1"/>
</dbReference>
<dbReference type="KEGG" id="ppyr:116170546"/>
<evidence type="ECO:0000259" key="1">
    <source>
        <dbReference type="PROSITE" id="PS50191"/>
    </source>
</evidence>
<evidence type="ECO:0000313" key="2">
    <source>
        <dbReference type="EMBL" id="JAV57748.1"/>
    </source>
</evidence>
<name>A0A1Y1KB98_PHOPY</name>
<dbReference type="CDD" id="cd00170">
    <property type="entry name" value="SEC14"/>
    <property type="match status" value="1"/>
</dbReference>
<dbReference type="PANTHER" id="PTHR10174">
    <property type="entry name" value="ALPHA-TOCOPHEROL TRANSFER PROTEIN-RELATED"/>
    <property type="match status" value="1"/>
</dbReference>
<proteinExistence type="predicted"/>
<dbReference type="GeneID" id="116170546"/>
<dbReference type="GO" id="GO:1902936">
    <property type="term" value="F:phosphatidylinositol bisphosphate binding"/>
    <property type="evidence" value="ECO:0007669"/>
    <property type="project" value="TreeGrafter"/>
</dbReference>
<sequence length="288" mass="33644">MIESTEIEERAKRELGETPEIRENGLREIKEWLREQNLQHDCLSELGLLNFLRGCKFAQERTRDKLFHYLSSKSSKSDVLMSDRDPYSDELREVLSKGMLLFLSSENYETLLIRWENCDTKKVSLVNVIKVGLMAFEVLINESPTVMISGHTIIIDCTNLPFGYIRQVSPSLVKEIFRIIWKAYPIRIRAVHIINCIPFMGLIFSMFKPFIPLKIVSRVRFYSSSNANRLYTDFPLSELPRDYGGEATSIDSLTETTKRMVEERRHWFVNQEDNISDKDDYVNQLIIN</sequence>
<dbReference type="EMBL" id="GEZM01089038">
    <property type="protein sequence ID" value="JAV57750.1"/>
    <property type="molecule type" value="Transcribed_RNA"/>
</dbReference>
<dbReference type="InterPro" id="IPR036273">
    <property type="entry name" value="CRAL/TRIO_N_dom_sf"/>
</dbReference>
<dbReference type="Gene3D" id="1.10.8.20">
    <property type="entry name" value="N-terminal domain of phosphatidylinositol transfer protein sec14p"/>
    <property type="match status" value="1"/>
</dbReference>
<dbReference type="AlphaFoldDB" id="A0A1Y1KB98"/>
<dbReference type="PANTHER" id="PTHR10174:SF216">
    <property type="entry name" value="CRAL-TRIO DOMAIN-CONTAINING PROTEIN-RELATED"/>
    <property type="match status" value="1"/>
</dbReference>
<dbReference type="GO" id="GO:0016020">
    <property type="term" value="C:membrane"/>
    <property type="evidence" value="ECO:0007669"/>
    <property type="project" value="TreeGrafter"/>
</dbReference>
<dbReference type="InterPro" id="IPR001251">
    <property type="entry name" value="CRAL-TRIO_dom"/>
</dbReference>
<accession>A0A1Y1KB98</accession>
<dbReference type="SUPFAM" id="SSF52087">
    <property type="entry name" value="CRAL/TRIO domain"/>
    <property type="match status" value="1"/>
</dbReference>
<reference evidence="2" key="1">
    <citation type="journal article" date="2016" name="Sci. Rep.">
        <title>Molecular characterization of firefly nuptial gifts: a multi-omics approach sheds light on postcopulatory sexual selection.</title>
        <authorList>
            <person name="Al-Wathiqui N."/>
            <person name="Fallon T.R."/>
            <person name="South A."/>
            <person name="Weng J.K."/>
            <person name="Lewis S.M."/>
        </authorList>
    </citation>
    <scope>NUCLEOTIDE SEQUENCE</scope>
</reference>